<dbReference type="RefSeq" id="WP_206613868.1">
    <property type="nucleotide sequence ID" value="NZ_ATDN01000089.1"/>
</dbReference>
<accession>A0A439DL60</accession>
<evidence type="ECO:0000256" key="1">
    <source>
        <dbReference type="ARBA" id="ARBA00008542"/>
    </source>
</evidence>
<dbReference type="GO" id="GO:0016740">
    <property type="term" value="F:transferase activity"/>
    <property type="evidence" value="ECO:0007669"/>
    <property type="project" value="UniProtKB-KW"/>
</dbReference>
<keyword evidence="3" id="KW-0808">Transferase</keyword>
<dbReference type="InterPro" id="IPR006286">
    <property type="entry name" value="C56_PfpI-like"/>
</dbReference>
<dbReference type="PANTHER" id="PTHR42733">
    <property type="entry name" value="DJ-1 PROTEIN"/>
    <property type="match status" value="1"/>
</dbReference>
<dbReference type="AlphaFoldDB" id="A0A439DL60"/>
<dbReference type="PANTHER" id="PTHR42733:SF12">
    <property type="entry name" value="PROTEINASE"/>
    <property type="match status" value="1"/>
</dbReference>
<dbReference type="Pfam" id="PF01965">
    <property type="entry name" value="DJ-1_PfpI"/>
    <property type="match status" value="1"/>
</dbReference>
<evidence type="ECO:0000259" key="2">
    <source>
        <dbReference type="Pfam" id="PF01965"/>
    </source>
</evidence>
<keyword evidence="4" id="KW-1185">Reference proteome</keyword>
<dbReference type="SUPFAM" id="SSF52317">
    <property type="entry name" value="Class I glutamine amidotransferase-like"/>
    <property type="match status" value="1"/>
</dbReference>
<dbReference type="EMBL" id="ATDN01000089">
    <property type="protein sequence ID" value="RWA15235.1"/>
    <property type="molecule type" value="Genomic_DNA"/>
</dbReference>
<dbReference type="Proteomes" id="UP000287177">
    <property type="component" value="Unassembled WGS sequence"/>
</dbReference>
<organism evidence="3 4">
    <name type="scientific">Mycolicibacterium elephantis DSM 44368</name>
    <dbReference type="NCBI Taxonomy" id="1335622"/>
    <lineage>
        <taxon>Bacteria</taxon>
        <taxon>Bacillati</taxon>
        <taxon>Actinomycetota</taxon>
        <taxon>Actinomycetes</taxon>
        <taxon>Mycobacteriales</taxon>
        <taxon>Mycobacteriaceae</taxon>
        <taxon>Mycolicibacterium</taxon>
    </lineage>
</organism>
<proteinExistence type="inferred from homology"/>
<feature type="domain" description="DJ-1/PfpI" evidence="2">
    <location>
        <begin position="8"/>
        <end position="180"/>
    </location>
</feature>
<protein>
    <submittedName>
        <fullName evidence="3">Glutamine amidotransferase</fullName>
    </submittedName>
</protein>
<dbReference type="InterPro" id="IPR002818">
    <property type="entry name" value="DJ-1/PfpI"/>
</dbReference>
<sequence length="186" mass="19676">MASSLDGKKIAFLVAPEGTEQVELTEPWKAVEQAGGTPELVSTEVGKIQAFNHLTPADTFDAEKSASDAEVSDYAGLVLPGGVANPDLLRTDAAAVAFVKGFFDAGKPVAAICHAPWTLIEADVVRGRTMTSWPSVKTDLVNAGANWVDDEVVECSRGPNTLVTSRKPADLPAFCRTLVETFAKSE</sequence>
<gene>
    <name evidence="3" type="ORF">MELE44368_09475</name>
</gene>
<dbReference type="PROSITE" id="PS51276">
    <property type="entry name" value="PEPTIDASE_C56_PFPI"/>
    <property type="match status" value="1"/>
</dbReference>
<dbReference type="CDD" id="cd03134">
    <property type="entry name" value="GATase1_PfpI_like"/>
    <property type="match status" value="1"/>
</dbReference>
<name>A0A439DL60_9MYCO</name>
<comment type="caution">
    <text evidence="3">The sequence shown here is derived from an EMBL/GenBank/DDBJ whole genome shotgun (WGS) entry which is preliminary data.</text>
</comment>
<comment type="similarity">
    <text evidence="1">Belongs to the peptidase C56 family.</text>
</comment>
<evidence type="ECO:0000313" key="4">
    <source>
        <dbReference type="Proteomes" id="UP000287177"/>
    </source>
</evidence>
<evidence type="ECO:0000313" key="3">
    <source>
        <dbReference type="EMBL" id="RWA15235.1"/>
    </source>
</evidence>
<keyword evidence="3" id="KW-0315">Glutamine amidotransferase</keyword>
<dbReference type="InterPro" id="IPR029062">
    <property type="entry name" value="Class_I_gatase-like"/>
</dbReference>
<dbReference type="Gene3D" id="3.40.50.880">
    <property type="match status" value="1"/>
</dbReference>
<reference evidence="3 4" key="1">
    <citation type="submission" date="2013-06" db="EMBL/GenBank/DDBJ databases">
        <title>The draft sequence of the Mycobacterium elephantis genome.</title>
        <authorList>
            <person name="Pettersson F.B."/>
            <person name="Das S."/>
            <person name="Dasgupta S."/>
            <person name="Bhattacharya A."/>
            <person name="Kirsebom L.A."/>
        </authorList>
    </citation>
    <scope>NUCLEOTIDE SEQUENCE [LARGE SCALE GENOMIC DNA]</scope>
    <source>
        <strain evidence="3 4">DSM 44368</strain>
    </source>
</reference>
<dbReference type="NCBIfam" id="TIGR01382">
    <property type="entry name" value="PfpI"/>
    <property type="match status" value="1"/>
</dbReference>